<dbReference type="RefSeq" id="WP_189094062.1">
    <property type="nucleotide sequence ID" value="NZ_BMMH01000002.1"/>
</dbReference>
<sequence length="86" mass="9200">MPNPTEPAAVAGAAVCDLFAQELKTPVQLDDVIEQLPNIESVRFMRILTRIEDHFGIVLDDEAVFAVATVGELAQIVAEPSSGTHA</sequence>
<proteinExistence type="predicted"/>
<dbReference type="Pfam" id="PF00550">
    <property type="entry name" value="PP-binding"/>
    <property type="match status" value="1"/>
</dbReference>
<accession>A0A917RBD0</accession>
<feature type="domain" description="Carrier" evidence="1">
    <location>
        <begin position="6"/>
        <end position="81"/>
    </location>
</feature>
<dbReference type="EMBL" id="BMMH01000002">
    <property type="protein sequence ID" value="GGK97884.1"/>
    <property type="molecule type" value="Genomic_DNA"/>
</dbReference>
<dbReference type="InterPro" id="IPR009081">
    <property type="entry name" value="PP-bd_ACP"/>
</dbReference>
<evidence type="ECO:0000259" key="1">
    <source>
        <dbReference type="PROSITE" id="PS50075"/>
    </source>
</evidence>
<dbReference type="PROSITE" id="PS50075">
    <property type="entry name" value="CARRIER"/>
    <property type="match status" value="1"/>
</dbReference>
<keyword evidence="3" id="KW-1185">Reference proteome</keyword>
<evidence type="ECO:0000313" key="2">
    <source>
        <dbReference type="EMBL" id="GGK97884.1"/>
    </source>
</evidence>
<reference evidence="2" key="2">
    <citation type="submission" date="2020-09" db="EMBL/GenBank/DDBJ databases">
        <authorList>
            <person name="Sun Q."/>
            <person name="Zhou Y."/>
        </authorList>
    </citation>
    <scope>NUCLEOTIDE SEQUENCE</scope>
    <source>
        <strain evidence="2">CGMCC 4.3508</strain>
    </source>
</reference>
<dbReference type="Proteomes" id="UP000638263">
    <property type="component" value="Unassembled WGS sequence"/>
</dbReference>
<evidence type="ECO:0000313" key="3">
    <source>
        <dbReference type="Proteomes" id="UP000638263"/>
    </source>
</evidence>
<protein>
    <recommendedName>
        <fullName evidence="1">Carrier domain-containing protein</fullName>
    </recommendedName>
</protein>
<gene>
    <name evidence="2" type="ORF">GCM10011588_10500</name>
</gene>
<reference evidence="2" key="1">
    <citation type="journal article" date="2014" name="Int. J. Syst. Evol. Microbiol.">
        <title>Complete genome sequence of Corynebacterium casei LMG S-19264T (=DSM 44701T), isolated from a smear-ripened cheese.</title>
        <authorList>
            <consortium name="US DOE Joint Genome Institute (JGI-PGF)"/>
            <person name="Walter F."/>
            <person name="Albersmeier A."/>
            <person name="Kalinowski J."/>
            <person name="Ruckert C."/>
        </authorList>
    </citation>
    <scope>NUCLEOTIDE SEQUENCE</scope>
    <source>
        <strain evidence="2">CGMCC 4.3508</strain>
    </source>
</reference>
<comment type="caution">
    <text evidence="2">The sequence shown here is derived from an EMBL/GenBank/DDBJ whole genome shotgun (WGS) entry which is preliminary data.</text>
</comment>
<dbReference type="Gene3D" id="1.10.1200.10">
    <property type="entry name" value="ACP-like"/>
    <property type="match status" value="1"/>
</dbReference>
<dbReference type="AlphaFoldDB" id="A0A917RBD0"/>
<dbReference type="SUPFAM" id="SSF47336">
    <property type="entry name" value="ACP-like"/>
    <property type="match status" value="1"/>
</dbReference>
<dbReference type="InterPro" id="IPR036736">
    <property type="entry name" value="ACP-like_sf"/>
</dbReference>
<organism evidence="2 3">
    <name type="scientific">Nocardia jinanensis</name>
    <dbReference type="NCBI Taxonomy" id="382504"/>
    <lineage>
        <taxon>Bacteria</taxon>
        <taxon>Bacillati</taxon>
        <taxon>Actinomycetota</taxon>
        <taxon>Actinomycetes</taxon>
        <taxon>Mycobacteriales</taxon>
        <taxon>Nocardiaceae</taxon>
        <taxon>Nocardia</taxon>
    </lineage>
</organism>
<name>A0A917RBD0_9NOCA</name>